<evidence type="ECO:0000256" key="1">
    <source>
        <dbReference type="SAM" id="SignalP"/>
    </source>
</evidence>
<proteinExistence type="predicted"/>
<dbReference type="AlphaFoldDB" id="A0A844YSX2"/>
<accession>A0A844YSX2</accession>
<feature type="domain" description="Cupin type-2" evidence="2">
    <location>
        <begin position="59"/>
        <end position="112"/>
    </location>
</feature>
<protein>
    <submittedName>
        <fullName evidence="3">Cupin domain-containing protein</fullName>
    </submittedName>
</protein>
<evidence type="ECO:0000313" key="4">
    <source>
        <dbReference type="Proteomes" id="UP000466966"/>
    </source>
</evidence>
<dbReference type="InterPro" id="IPR013096">
    <property type="entry name" value="Cupin_2"/>
</dbReference>
<dbReference type="SUPFAM" id="SSF51182">
    <property type="entry name" value="RmlC-like cupins"/>
    <property type="match status" value="1"/>
</dbReference>
<dbReference type="EMBL" id="WTYV01000001">
    <property type="protein sequence ID" value="MXO70639.1"/>
    <property type="molecule type" value="Genomic_DNA"/>
</dbReference>
<sequence length="139" mass="14422">MARRIVLATVPALALAACSTAPAGPQSVAVYDPPPGINQVLEDRIAAAPGHSLIVGDLNMGPGAPIPRHFHHGEEYIYLIGGSATVSRAGQPDLQLGPGQSVTIAPGVVHWGTAGPEGMRGISVWIKDDDHPLREMVAE</sequence>
<gene>
    <name evidence="3" type="ORF">GRI99_03210</name>
</gene>
<feature type="chain" id="PRO_5032779065" evidence="1">
    <location>
        <begin position="24"/>
        <end position="139"/>
    </location>
</feature>
<keyword evidence="1" id="KW-0732">Signal</keyword>
<dbReference type="InterPro" id="IPR014710">
    <property type="entry name" value="RmlC-like_jellyroll"/>
</dbReference>
<dbReference type="InterPro" id="IPR011051">
    <property type="entry name" value="RmlC_Cupin_sf"/>
</dbReference>
<organism evidence="3 4">
    <name type="scientific">Alteraurantiacibacter buctensis</name>
    <dbReference type="NCBI Taxonomy" id="1503981"/>
    <lineage>
        <taxon>Bacteria</taxon>
        <taxon>Pseudomonadati</taxon>
        <taxon>Pseudomonadota</taxon>
        <taxon>Alphaproteobacteria</taxon>
        <taxon>Sphingomonadales</taxon>
        <taxon>Erythrobacteraceae</taxon>
        <taxon>Alteraurantiacibacter</taxon>
    </lineage>
</organism>
<dbReference type="Proteomes" id="UP000466966">
    <property type="component" value="Unassembled WGS sequence"/>
</dbReference>
<dbReference type="Gene3D" id="2.60.120.10">
    <property type="entry name" value="Jelly Rolls"/>
    <property type="match status" value="1"/>
</dbReference>
<evidence type="ECO:0000259" key="2">
    <source>
        <dbReference type="Pfam" id="PF07883"/>
    </source>
</evidence>
<dbReference type="PROSITE" id="PS51257">
    <property type="entry name" value="PROKAR_LIPOPROTEIN"/>
    <property type="match status" value="1"/>
</dbReference>
<dbReference type="RefSeq" id="WP_160770530.1">
    <property type="nucleotide sequence ID" value="NZ_WTYV01000001.1"/>
</dbReference>
<reference evidence="3 4" key="1">
    <citation type="submission" date="2019-12" db="EMBL/GenBank/DDBJ databases">
        <title>Genomic-based taxomic classification of the family Erythrobacteraceae.</title>
        <authorList>
            <person name="Xu L."/>
        </authorList>
    </citation>
    <scope>NUCLEOTIDE SEQUENCE [LARGE SCALE GENOMIC DNA]</scope>
    <source>
        <strain evidence="3 4">M0322</strain>
    </source>
</reference>
<keyword evidence="4" id="KW-1185">Reference proteome</keyword>
<feature type="signal peptide" evidence="1">
    <location>
        <begin position="1"/>
        <end position="23"/>
    </location>
</feature>
<evidence type="ECO:0000313" key="3">
    <source>
        <dbReference type="EMBL" id="MXO70639.1"/>
    </source>
</evidence>
<dbReference type="OrthoDB" id="9793521at2"/>
<dbReference type="Pfam" id="PF07883">
    <property type="entry name" value="Cupin_2"/>
    <property type="match status" value="1"/>
</dbReference>
<name>A0A844YSX2_9SPHN</name>
<comment type="caution">
    <text evidence="3">The sequence shown here is derived from an EMBL/GenBank/DDBJ whole genome shotgun (WGS) entry which is preliminary data.</text>
</comment>